<dbReference type="OrthoDB" id="1045822at2759"/>
<dbReference type="EMBL" id="SNSC02000013">
    <property type="protein sequence ID" value="TID18727.1"/>
    <property type="molecule type" value="Genomic_DNA"/>
</dbReference>
<accession>A0A4Z1NVR4</accession>
<feature type="compositionally biased region" description="Low complexity" evidence="1">
    <location>
        <begin position="131"/>
        <end position="153"/>
    </location>
</feature>
<proteinExistence type="predicted"/>
<evidence type="ECO:0000313" key="3">
    <source>
        <dbReference type="Proteomes" id="UP000298493"/>
    </source>
</evidence>
<reference evidence="2 3" key="1">
    <citation type="submission" date="2019-04" db="EMBL/GenBank/DDBJ databases">
        <title>High contiguity whole genome sequence and gene annotation resource for two Venturia nashicola isolates.</title>
        <authorList>
            <person name="Prokchorchik M."/>
            <person name="Won K."/>
            <person name="Lee Y."/>
            <person name="Choi E.D."/>
            <person name="Segonzac C."/>
            <person name="Sohn K.H."/>
        </authorList>
    </citation>
    <scope>NUCLEOTIDE SEQUENCE [LARGE SCALE GENOMIC DNA]</scope>
    <source>
        <strain evidence="2 3">PRI2</strain>
    </source>
</reference>
<gene>
    <name evidence="2" type="ORF">E6O75_ATG05848</name>
</gene>
<evidence type="ECO:0000313" key="2">
    <source>
        <dbReference type="EMBL" id="TID18727.1"/>
    </source>
</evidence>
<dbReference type="STRING" id="86259.A0A4Z1NVR4"/>
<dbReference type="Pfam" id="PF04749">
    <property type="entry name" value="PLAC8"/>
    <property type="match status" value="1"/>
</dbReference>
<evidence type="ECO:0000256" key="1">
    <source>
        <dbReference type="SAM" id="MobiDB-lite"/>
    </source>
</evidence>
<dbReference type="NCBIfam" id="TIGR01571">
    <property type="entry name" value="A_thal_Cys_rich"/>
    <property type="match status" value="1"/>
</dbReference>
<name>A0A4Z1NVR4_9PEZI</name>
<keyword evidence="3" id="KW-1185">Reference proteome</keyword>
<feature type="compositionally biased region" description="Polar residues" evidence="1">
    <location>
        <begin position="154"/>
        <end position="168"/>
    </location>
</feature>
<dbReference type="PANTHER" id="PTHR15907">
    <property type="entry name" value="DUF614 FAMILY PROTEIN-RELATED"/>
    <property type="match status" value="1"/>
</dbReference>
<feature type="region of interest" description="Disordered" evidence="1">
    <location>
        <begin position="1"/>
        <end position="34"/>
    </location>
</feature>
<organism evidence="2 3">
    <name type="scientific">Venturia nashicola</name>
    <dbReference type="NCBI Taxonomy" id="86259"/>
    <lineage>
        <taxon>Eukaryota</taxon>
        <taxon>Fungi</taxon>
        <taxon>Dikarya</taxon>
        <taxon>Ascomycota</taxon>
        <taxon>Pezizomycotina</taxon>
        <taxon>Dothideomycetes</taxon>
        <taxon>Pleosporomycetidae</taxon>
        <taxon>Venturiales</taxon>
        <taxon>Venturiaceae</taxon>
        <taxon>Venturia</taxon>
    </lineage>
</organism>
<feature type="region of interest" description="Disordered" evidence="1">
    <location>
        <begin position="98"/>
        <end position="168"/>
    </location>
</feature>
<feature type="compositionally biased region" description="Polar residues" evidence="1">
    <location>
        <begin position="1"/>
        <end position="28"/>
    </location>
</feature>
<protein>
    <submittedName>
        <fullName evidence="2">PLAC8-domain-containing protein</fullName>
    </submittedName>
</protein>
<sequence length="497" mass="55683">MASSNPRSPENAIYNQRRNPLSINTSNAGALPNGRDNTFSFVETPIQMNNNPNRFAPGFQNSIHESPASVSAQNLRFEPYAYGIEIESQYSYRMDNSYETHNEKSQPRSPYADTHPEPTQIHPAYFAPIDQSAMSPQFQQQQQQQPLSPQIQSHNPSYTQPQQEQFKAHRTSTVKSELDEIKEQDIEAPLRSQTIPTSKSPRAYQQPIFSPGSLAGPNGVNPELHQPGQVAHPNMTFSTATGEKVEWNHSTFECSGDVGTCLTGVFCPCILDSRTAYRLNRKSAKKDSTDMLGFSSCNTRCTVMSVFGLCGLCCFLPLTLRTRIRHAYKLQGNIGSDILHSCCCCCCTAIQNEREVVEREDLLRVNAGPAQTQGQYRSSMGPGMVYAPHGAKTNEYDAPFSKPFRTVLLDSLDFSLVFVLDIEIEESFTWSPKIPDEQFATTSKAHPDLIEDVTYVQTSMMMRLFGDTLSVLEYHRMNDMSYHALVIIHLAASSEYH</sequence>
<dbReference type="InterPro" id="IPR006461">
    <property type="entry name" value="PLAC_motif_containing"/>
</dbReference>
<dbReference type="AlphaFoldDB" id="A0A4Z1NVR4"/>
<dbReference type="Proteomes" id="UP000298493">
    <property type="component" value="Unassembled WGS sequence"/>
</dbReference>
<comment type="caution">
    <text evidence="2">The sequence shown here is derived from an EMBL/GenBank/DDBJ whole genome shotgun (WGS) entry which is preliminary data.</text>
</comment>